<dbReference type="KEGG" id="cle:Clole_3263"/>
<keyword evidence="7" id="KW-1185">Reference proteome</keyword>
<dbReference type="PROSITE" id="PS50893">
    <property type="entry name" value="ABC_TRANSPORTER_2"/>
    <property type="match status" value="1"/>
</dbReference>
<dbReference type="InterPro" id="IPR017871">
    <property type="entry name" value="ABC_transporter-like_CS"/>
</dbReference>
<dbReference type="Gene3D" id="3.40.50.300">
    <property type="entry name" value="P-loop containing nucleotide triphosphate hydrolases"/>
    <property type="match status" value="1"/>
</dbReference>
<dbReference type="InterPro" id="IPR003439">
    <property type="entry name" value="ABC_transporter-like_ATP-bd"/>
</dbReference>
<organism evidence="6 7">
    <name type="scientific">Cellulosilyticum lentocellum (strain ATCC 49066 / DSM 5427 / NCIMB 11756 / RHM5)</name>
    <name type="common">Clostridium lentocellum</name>
    <dbReference type="NCBI Taxonomy" id="642492"/>
    <lineage>
        <taxon>Bacteria</taxon>
        <taxon>Bacillati</taxon>
        <taxon>Bacillota</taxon>
        <taxon>Clostridia</taxon>
        <taxon>Lachnospirales</taxon>
        <taxon>Cellulosilyticaceae</taxon>
        <taxon>Cellulosilyticum</taxon>
    </lineage>
</organism>
<dbReference type="SUPFAM" id="SSF52540">
    <property type="entry name" value="P-loop containing nucleoside triphosphate hydrolases"/>
    <property type="match status" value="1"/>
</dbReference>
<dbReference type="GO" id="GO:0016887">
    <property type="term" value="F:ATP hydrolysis activity"/>
    <property type="evidence" value="ECO:0007669"/>
    <property type="project" value="InterPro"/>
</dbReference>
<dbReference type="HOGENOM" id="CLU_000604_1_2_9"/>
<keyword evidence="6" id="KW-0378">Hydrolase</keyword>
<dbReference type="eggNOG" id="COG1131">
    <property type="taxonomic scope" value="Bacteria"/>
</dbReference>
<evidence type="ECO:0000313" key="6">
    <source>
        <dbReference type="EMBL" id="ADZ84956.1"/>
    </source>
</evidence>
<dbReference type="PROSITE" id="PS00211">
    <property type="entry name" value="ABC_TRANSPORTER_1"/>
    <property type="match status" value="1"/>
</dbReference>
<keyword evidence="2" id="KW-0813">Transport</keyword>
<feature type="domain" description="ABC transporter" evidence="5">
    <location>
        <begin position="6"/>
        <end position="234"/>
    </location>
</feature>
<name>F2JQH2_CELLD</name>
<reference evidence="6 7" key="1">
    <citation type="journal article" date="2011" name="J. Bacteriol.">
        <title>Complete genome sequence of the cellulose-degrading bacterium Cellulosilyticum lentocellum.</title>
        <authorList>
            <consortium name="US DOE Joint Genome Institute"/>
            <person name="Miller D.A."/>
            <person name="Suen G."/>
            <person name="Bruce D."/>
            <person name="Copeland A."/>
            <person name="Cheng J.F."/>
            <person name="Detter C."/>
            <person name="Goodwin L.A."/>
            <person name="Han C.S."/>
            <person name="Hauser L.J."/>
            <person name="Land M.L."/>
            <person name="Lapidus A."/>
            <person name="Lucas S."/>
            <person name="Meincke L."/>
            <person name="Pitluck S."/>
            <person name="Tapia R."/>
            <person name="Teshima H."/>
            <person name="Woyke T."/>
            <person name="Fox B.G."/>
            <person name="Angert E.R."/>
            <person name="Currie C.R."/>
        </authorList>
    </citation>
    <scope>NUCLEOTIDE SEQUENCE [LARGE SCALE GENOMIC DNA]</scope>
    <source>
        <strain evidence="7">ATCC 49066 / DSM 5427 / NCIMB 11756 / RHM5</strain>
    </source>
</reference>
<evidence type="ECO:0000259" key="5">
    <source>
        <dbReference type="PROSITE" id="PS50893"/>
    </source>
</evidence>
<dbReference type="EMBL" id="CP002582">
    <property type="protein sequence ID" value="ADZ84956.1"/>
    <property type="molecule type" value="Genomic_DNA"/>
</dbReference>
<dbReference type="AlphaFoldDB" id="F2JQH2"/>
<dbReference type="EC" id="3.6.3.28" evidence="6"/>
<dbReference type="PANTHER" id="PTHR43335:SF8">
    <property type="entry name" value="ABC TRANSPORTER, ATP-BINDING PROTEIN"/>
    <property type="match status" value="1"/>
</dbReference>
<dbReference type="GO" id="GO:0005524">
    <property type="term" value="F:ATP binding"/>
    <property type="evidence" value="ECO:0007669"/>
    <property type="project" value="UniProtKB-KW"/>
</dbReference>
<accession>F2JQH2</accession>
<dbReference type="Proteomes" id="UP000008467">
    <property type="component" value="Chromosome"/>
</dbReference>
<gene>
    <name evidence="6" type="ordered locus">Clole_3263</name>
</gene>
<keyword evidence="3" id="KW-0547">Nucleotide-binding</keyword>
<dbReference type="PANTHER" id="PTHR43335">
    <property type="entry name" value="ABC TRANSPORTER, ATP-BINDING PROTEIN"/>
    <property type="match status" value="1"/>
</dbReference>
<sequence>MREYILKTYGLTKRYSNFIALNNVDLSLEAGKIYGLIGQNGAGKTTLMRLIAGLSIQTYGAIELFGHQEERQRQEELKRIGILIEESGLNGNMTARENLRYYRIMRGIPGSELEEELLEMVGLKESHKKKVKNFSLGMKQRLGIAISLLGNPELLLLDEPINGLDPVGIVEVRGLIKKISEERHVAVLISSHNLPELYQTCTDYIIIDQGEIKKILTQENLEEECQHHLLIKCEKVEALVAVLEMKLGTTRFKVMPDRSVKLYDYLDQREKVMRTLFENNILPTHFALSGDTLESYFLSVIRGEQGV</sequence>
<proteinExistence type="inferred from homology"/>
<evidence type="ECO:0000256" key="2">
    <source>
        <dbReference type="ARBA" id="ARBA00022448"/>
    </source>
</evidence>
<keyword evidence="4" id="KW-0067">ATP-binding</keyword>
<evidence type="ECO:0000313" key="7">
    <source>
        <dbReference type="Proteomes" id="UP000008467"/>
    </source>
</evidence>
<dbReference type="InterPro" id="IPR003593">
    <property type="entry name" value="AAA+_ATPase"/>
</dbReference>
<protein>
    <submittedName>
        <fullName evidence="6">Phosphonate-transporting ATPase</fullName>
        <ecNumber evidence="6">3.6.3.28</ecNumber>
    </submittedName>
</protein>
<dbReference type="Pfam" id="PF00005">
    <property type="entry name" value="ABC_tran"/>
    <property type="match status" value="1"/>
</dbReference>
<evidence type="ECO:0000256" key="3">
    <source>
        <dbReference type="ARBA" id="ARBA00022741"/>
    </source>
</evidence>
<dbReference type="InterPro" id="IPR027417">
    <property type="entry name" value="P-loop_NTPase"/>
</dbReference>
<dbReference type="STRING" id="642492.Clole_3263"/>
<evidence type="ECO:0000256" key="1">
    <source>
        <dbReference type="ARBA" id="ARBA00005417"/>
    </source>
</evidence>
<evidence type="ECO:0000256" key="4">
    <source>
        <dbReference type="ARBA" id="ARBA00022840"/>
    </source>
</evidence>
<comment type="similarity">
    <text evidence="1">Belongs to the ABC transporter superfamily.</text>
</comment>
<dbReference type="SMART" id="SM00382">
    <property type="entry name" value="AAA"/>
    <property type="match status" value="1"/>
</dbReference>